<name>A0A9J6B3R2_SOLCO</name>
<reference evidence="1 2" key="1">
    <citation type="submission" date="2020-09" db="EMBL/GenBank/DDBJ databases">
        <title>De no assembly of potato wild relative species, Solanum commersonii.</title>
        <authorList>
            <person name="Cho K."/>
        </authorList>
    </citation>
    <scope>NUCLEOTIDE SEQUENCE [LARGE SCALE GENOMIC DNA]</scope>
    <source>
        <strain evidence="1">LZ3.2</strain>
        <tissue evidence="1">Leaf</tissue>
    </source>
</reference>
<gene>
    <name evidence="1" type="ORF">H5410_003083</name>
</gene>
<feature type="non-terminal residue" evidence="1">
    <location>
        <position position="1"/>
    </location>
</feature>
<dbReference type="EMBL" id="JACXVP010000001">
    <property type="protein sequence ID" value="KAG5631366.1"/>
    <property type="molecule type" value="Genomic_DNA"/>
</dbReference>
<evidence type="ECO:0000313" key="2">
    <source>
        <dbReference type="Proteomes" id="UP000824120"/>
    </source>
</evidence>
<organism evidence="1 2">
    <name type="scientific">Solanum commersonii</name>
    <name type="common">Commerson's wild potato</name>
    <name type="synonym">Commerson's nightshade</name>
    <dbReference type="NCBI Taxonomy" id="4109"/>
    <lineage>
        <taxon>Eukaryota</taxon>
        <taxon>Viridiplantae</taxon>
        <taxon>Streptophyta</taxon>
        <taxon>Embryophyta</taxon>
        <taxon>Tracheophyta</taxon>
        <taxon>Spermatophyta</taxon>
        <taxon>Magnoliopsida</taxon>
        <taxon>eudicotyledons</taxon>
        <taxon>Gunneridae</taxon>
        <taxon>Pentapetalae</taxon>
        <taxon>asterids</taxon>
        <taxon>lamiids</taxon>
        <taxon>Solanales</taxon>
        <taxon>Solanaceae</taxon>
        <taxon>Solanoideae</taxon>
        <taxon>Solaneae</taxon>
        <taxon>Solanum</taxon>
    </lineage>
</organism>
<comment type="caution">
    <text evidence="1">The sequence shown here is derived from an EMBL/GenBank/DDBJ whole genome shotgun (WGS) entry which is preliminary data.</text>
</comment>
<evidence type="ECO:0000313" key="1">
    <source>
        <dbReference type="EMBL" id="KAG5631366.1"/>
    </source>
</evidence>
<accession>A0A9J6B3R2</accession>
<sequence length="77" mass="8427">DHLALLVGIANPLDDPHFDHICHRFSFAFSILKAISRPFGDSPNGLSDPQAFISSLFQLPCSFLHNSVHALSVNPNT</sequence>
<dbReference type="Proteomes" id="UP000824120">
    <property type="component" value="Chromosome 1"/>
</dbReference>
<proteinExistence type="predicted"/>
<protein>
    <submittedName>
        <fullName evidence="1">Uncharacterized protein</fullName>
    </submittedName>
</protein>
<keyword evidence="2" id="KW-1185">Reference proteome</keyword>
<dbReference type="AlphaFoldDB" id="A0A9J6B3R2"/>